<protein>
    <submittedName>
        <fullName evidence="1">Uncharacterized protein</fullName>
    </submittedName>
</protein>
<dbReference type="Proteomes" id="UP000235392">
    <property type="component" value="Unassembled WGS sequence"/>
</dbReference>
<dbReference type="OrthoDB" id="2495163at2759"/>
<dbReference type="EMBL" id="PGCJ01000278">
    <property type="protein sequence ID" value="PLW34377.1"/>
    <property type="molecule type" value="Genomic_DNA"/>
</dbReference>
<evidence type="ECO:0000313" key="4">
    <source>
        <dbReference type="Proteomes" id="UP000235392"/>
    </source>
</evidence>
<name>A0A2N5TVA0_9BASI</name>
<sequence length="96" mass="10690">MEFNSLVYGVDLTETERCDIYEEALDVGLLAIAIKHTDWRKANTLKKKQGLAATAAYIADKLAELNVEKSTTEDWVDQQAAALELAKRPAEPNQPK</sequence>
<dbReference type="EMBL" id="PGCI01000332">
    <property type="protein sequence ID" value="PLW29413.1"/>
    <property type="molecule type" value="Genomic_DNA"/>
</dbReference>
<evidence type="ECO:0000313" key="3">
    <source>
        <dbReference type="Proteomes" id="UP000235388"/>
    </source>
</evidence>
<reference evidence="3 4" key="1">
    <citation type="submission" date="2017-11" db="EMBL/GenBank/DDBJ databases">
        <title>De novo assembly and phasing of dikaryotic genomes from two isolates of Puccinia coronata f. sp. avenae, the causal agent of oat crown rust.</title>
        <authorList>
            <person name="Miller M.E."/>
            <person name="Zhang Y."/>
            <person name="Omidvar V."/>
            <person name="Sperschneider J."/>
            <person name="Schwessinger B."/>
            <person name="Raley C."/>
            <person name="Palmer J.M."/>
            <person name="Garnica D."/>
            <person name="Upadhyaya N."/>
            <person name="Rathjen J."/>
            <person name="Taylor J.M."/>
            <person name="Park R.F."/>
            <person name="Dodds P.N."/>
            <person name="Hirsch C.D."/>
            <person name="Kianian S.F."/>
            <person name="Figueroa M."/>
        </authorList>
    </citation>
    <scope>NUCLEOTIDE SEQUENCE [LARGE SCALE GENOMIC DNA]</scope>
    <source>
        <strain evidence="2">12NC29</strain>
        <strain evidence="1">12SD80</strain>
    </source>
</reference>
<accession>A0A2N5TVA0</accession>
<evidence type="ECO:0000313" key="1">
    <source>
        <dbReference type="EMBL" id="PLW29413.1"/>
    </source>
</evidence>
<organism evidence="1 4">
    <name type="scientific">Puccinia coronata f. sp. avenae</name>
    <dbReference type="NCBI Taxonomy" id="200324"/>
    <lineage>
        <taxon>Eukaryota</taxon>
        <taxon>Fungi</taxon>
        <taxon>Dikarya</taxon>
        <taxon>Basidiomycota</taxon>
        <taxon>Pucciniomycotina</taxon>
        <taxon>Pucciniomycetes</taxon>
        <taxon>Pucciniales</taxon>
        <taxon>Pucciniaceae</taxon>
        <taxon>Puccinia</taxon>
    </lineage>
</organism>
<proteinExistence type="predicted"/>
<evidence type="ECO:0000313" key="2">
    <source>
        <dbReference type="EMBL" id="PLW34377.1"/>
    </source>
</evidence>
<dbReference type="AlphaFoldDB" id="A0A2N5TVA0"/>
<gene>
    <name evidence="2" type="ORF">PCANC_21691</name>
    <name evidence="1" type="ORF">PCASD_20375</name>
</gene>
<keyword evidence="3" id="KW-1185">Reference proteome</keyword>
<dbReference type="Proteomes" id="UP000235388">
    <property type="component" value="Unassembled WGS sequence"/>
</dbReference>
<comment type="caution">
    <text evidence="1">The sequence shown here is derived from an EMBL/GenBank/DDBJ whole genome shotgun (WGS) entry which is preliminary data.</text>
</comment>